<evidence type="ECO:0000256" key="3">
    <source>
        <dbReference type="SAM" id="SignalP"/>
    </source>
</evidence>
<organism evidence="5 6">
    <name type="scientific">Cognatishimia maritima</name>
    <dbReference type="NCBI Taxonomy" id="870908"/>
    <lineage>
        <taxon>Bacteria</taxon>
        <taxon>Pseudomonadati</taxon>
        <taxon>Pseudomonadota</taxon>
        <taxon>Alphaproteobacteria</taxon>
        <taxon>Rhodobacterales</taxon>
        <taxon>Paracoccaceae</taxon>
        <taxon>Cognatishimia</taxon>
    </lineage>
</organism>
<feature type="chain" id="PRO_5012657625" evidence="3">
    <location>
        <begin position="25"/>
        <end position="150"/>
    </location>
</feature>
<dbReference type="PROSITE" id="PS51257">
    <property type="entry name" value="PROKAR_LIPOPROTEIN"/>
    <property type="match status" value="1"/>
</dbReference>
<dbReference type="AlphaFoldDB" id="A0A1M5IVZ4"/>
<dbReference type="GO" id="GO:0019867">
    <property type="term" value="C:outer membrane"/>
    <property type="evidence" value="ECO:0007669"/>
    <property type="project" value="InterPro"/>
</dbReference>
<accession>A0A1M5IVZ4</accession>
<feature type="signal peptide" evidence="3">
    <location>
        <begin position="1"/>
        <end position="24"/>
    </location>
</feature>
<dbReference type="Proteomes" id="UP000184211">
    <property type="component" value="Unassembled WGS sequence"/>
</dbReference>
<name>A0A1M5IVZ4_9RHOB</name>
<dbReference type="STRING" id="870908.SAMN04488044_0465"/>
<dbReference type="RefSeq" id="WP_072789871.1">
    <property type="nucleotide sequence ID" value="NZ_FQWM01000001.1"/>
</dbReference>
<gene>
    <name evidence="5" type="ORF">SAMN04488044_0465</name>
</gene>
<evidence type="ECO:0000256" key="2">
    <source>
        <dbReference type="ARBA" id="ARBA00023136"/>
    </source>
</evidence>
<dbReference type="Gene3D" id="3.30.1450.10">
    <property type="match status" value="1"/>
</dbReference>
<evidence type="ECO:0000313" key="5">
    <source>
        <dbReference type="EMBL" id="SHG32508.1"/>
    </source>
</evidence>
<reference evidence="6" key="1">
    <citation type="submission" date="2016-11" db="EMBL/GenBank/DDBJ databases">
        <authorList>
            <person name="Varghese N."/>
            <person name="Submissions S."/>
        </authorList>
    </citation>
    <scope>NUCLEOTIDE SEQUENCE [LARGE SCALE GENOMIC DNA]</scope>
    <source>
        <strain evidence="6">DSM 28223</strain>
    </source>
</reference>
<sequence length="150" mass="16354">MDLRRKPFRAGVFALCLFAAACSAQYRNHGYMPPEEDVANVIVGVDSRESVAETLGAPTAGGVLDDGGFYYVRSQFKTVGPFRPEEVSRELLAVTFTPSGTVANIERFGLEDGQVVRLSRRVTDNGLSDISFIRQLLGNLGNFDPGGFFQ</sequence>
<feature type="domain" description="Outer membrane protein assembly factor BamE" evidence="4">
    <location>
        <begin position="30"/>
        <end position="105"/>
    </location>
</feature>
<keyword evidence="2" id="KW-0472">Membrane</keyword>
<dbReference type="EMBL" id="FQWM01000001">
    <property type="protein sequence ID" value="SHG32508.1"/>
    <property type="molecule type" value="Genomic_DNA"/>
</dbReference>
<protein>
    <submittedName>
        <fullName evidence="5">Beta-barrel assembly machine subunit BamE</fullName>
    </submittedName>
</protein>
<dbReference type="InterPro" id="IPR007450">
    <property type="entry name" value="BamE_dom"/>
</dbReference>
<dbReference type="OrthoDB" id="7203955at2"/>
<dbReference type="Pfam" id="PF04355">
    <property type="entry name" value="BamE"/>
    <property type="match status" value="1"/>
</dbReference>
<dbReference type="InterPro" id="IPR037873">
    <property type="entry name" value="BamE-like"/>
</dbReference>
<keyword evidence="1 3" id="KW-0732">Signal</keyword>
<keyword evidence="6" id="KW-1185">Reference proteome</keyword>
<evidence type="ECO:0000313" key="6">
    <source>
        <dbReference type="Proteomes" id="UP000184211"/>
    </source>
</evidence>
<proteinExistence type="predicted"/>
<evidence type="ECO:0000256" key="1">
    <source>
        <dbReference type="ARBA" id="ARBA00022729"/>
    </source>
</evidence>
<evidence type="ECO:0000259" key="4">
    <source>
        <dbReference type="Pfam" id="PF04355"/>
    </source>
</evidence>